<dbReference type="EMBL" id="JARRAG010000001">
    <property type="protein sequence ID" value="MDG3003094.1"/>
    <property type="molecule type" value="Genomic_DNA"/>
</dbReference>
<comment type="cofactor">
    <cofactor evidence="1">
        <name>Mg(2+)</name>
        <dbReference type="ChEBI" id="CHEBI:18420"/>
    </cofactor>
</comment>
<evidence type="ECO:0000256" key="5">
    <source>
        <dbReference type="ARBA" id="ARBA00022842"/>
    </source>
</evidence>
<feature type="transmembrane region" description="Helical" evidence="7">
    <location>
        <begin position="34"/>
        <end position="53"/>
    </location>
</feature>
<evidence type="ECO:0000313" key="9">
    <source>
        <dbReference type="EMBL" id="MDG3003094.1"/>
    </source>
</evidence>
<dbReference type="CDD" id="cd09877">
    <property type="entry name" value="PIN_YacL-like"/>
    <property type="match status" value="1"/>
</dbReference>
<dbReference type="RefSeq" id="WP_277859451.1">
    <property type="nucleotide sequence ID" value="NZ_JARRAG010000001.1"/>
</dbReference>
<gene>
    <name evidence="9" type="ORF">PZE19_04885</name>
</gene>
<keyword evidence="3" id="KW-0540">Nuclease</keyword>
<evidence type="ECO:0000256" key="7">
    <source>
        <dbReference type="SAM" id="Phobius"/>
    </source>
</evidence>
<keyword evidence="4" id="KW-0378">Hydrolase</keyword>
<keyword evidence="7" id="KW-1133">Transmembrane helix</keyword>
<dbReference type="Proteomes" id="UP001216907">
    <property type="component" value="Unassembled WGS sequence"/>
</dbReference>
<feature type="transmembrane region" description="Helical" evidence="7">
    <location>
        <begin position="95"/>
        <end position="116"/>
    </location>
</feature>
<feature type="transmembrane region" description="Helical" evidence="7">
    <location>
        <begin position="65"/>
        <end position="83"/>
    </location>
</feature>
<evidence type="ECO:0000256" key="2">
    <source>
        <dbReference type="ARBA" id="ARBA00022679"/>
    </source>
</evidence>
<feature type="region of interest" description="Disordered" evidence="6">
    <location>
        <begin position="338"/>
        <end position="368"/>
    </location>
</feature>
<keyword evidence="5" id="KW-0460">Magnesium</keyword>
<protein>
    <submittedName>
        <fullName evidence="9">PIN domain-containing protein</fullName>
    </submittedName>
</protein>
<feature type="domain" description="TRAM" evidence="8">
    <location>
        <begin position="271"/>
        <end position="332"/>
    </location>
</feature>
<dbReference type="Gene3D" id="3.40.50.1010">
    <property type="entry name" value="5'-nuclease"/>
    <property type="match status" value="1"/>
</dbReference>
<dbReference type="InterPro" id="IPR029060">
    <property type="entry name" value="PIN-like_dom_sf"/>
</dbReference>
<dbReference type="PANTHER" id="PTHR11603">
    <property type="entry name" value="AAA FAMILY ATPASE"/>
    <property type="match status" value="1"/>
</dbReference>
<sequence length="368" mass="40207">MLLVLIRLTFILVVAGLGVRLARIVGENEIGKPYVFFIGLMLAAIAFVMGDLLTPRKRIQTISAVYFGVIVGIFLSNLINDAVQPAVQLYINPMIHSAIASVLTIFITYICISTLLQTKDDFRFVIPYVEFSKEVKGARPLVLDTSVVIDGRIADVAETKVIDQPMVVPRFVLQELQGIADSSDKLRRNRGRRGLDILNRLQKSPGIEIRIDDAEIPELAGIREVDQRLVILAKHLGGKVVTNDYNLNKIARLQGVDVINLNDLANAMKPIVLPGENLTVKLIKRGEEAGQGVGYLDDGTMVVAEQGAHHLGEMVKLIVTSVLQTSAGRMIFGRMELLAPPPKAGPGPNPQAQHDNAPPAPQGRNRDV</sequence>
<dbReference type="SUPFAM" id="SSF88723">
    <property type="entry name" value="PIN domain-like"/>
    <property type="match status" value="1"/>
</dbReference>
<evidence type="ECO:0000256" key="6">
    <source>
        <dbReference type="SAM" id="MobiDB-lite"/>
    </source>
</evidence>
<feature type="compositionally biased region" description="Pro residues" evidence="6">
    <location>
        <begin position="339"/>
        <end position="349"/>
    </location>
</feature>
<dbReference type="InterPro" id="IPR052041">
    <property type="entry name" value="Nucleic_acid_metab_PIN/TRAM"/>
</dbReference>
<evidence type="ECO:0000256" key="1">
    <source>
        <dbReference type="ARBA" id="ARBA00001946"/>
    </source>
</evidence>
<evidence type="ECO:0000313" key="10">
    <source>
        <dbReference type="Proteomes" id="UP001216907"/>
    </source>
</evidence>
<keyword evidence="7" id="KW-0472">Membrane</keyword>
<dbReference type="PROSITE" id="PS50926">
    <property type="entry name" value="TRAM"/>
    <property type="match status" value="1"/>
</dbReference>
<keyword evidence="2" id="KW-0808">Transferase</keyword>
<keyword evidence="10" id="KW-1185">Reference proteome</keyword>
<accession>A0ABT6F6Q5</accession>
<evidence type="ECO:0000256" key="4">
    <source>
        <dbReference type="ARBA" id="ARBA00022801"/>
    </source>
</evidence>
<dbReference type="PANTHER" id="PTHR11603:SF147">
    <property type="entry name" value="MEMBRANE PROTEIN"/>
    <property type="match status" value="1"/>
</dbReference>
<dbReference type="Pfam" id="PF01850">
    <property type="entry name" value="PIN"/>
    <property type="match status" value="1"/>
</dbReference>
<dbReference type="InterPro" id="IPR002792">
    <property type="entry name" value="TRAM_dom"/>
</dbReference>
<dbReference type="SMART" id="SM00670">
    <property type="entry name" value="PINc"/>
    <property type="match status" value="1"/>
</dbReference>
<organism evidence="9 10">
    <name type="scientific">Paludisphaera mucosa</name>
    <dbReference type="NCBI Taxonomy" id="3030827"/>
    <lineage>
        <taxon>Bacteria</taxon>
        <taxon>Pseudomonadati</taxon>
        <taxon>Planctomycetota</taxon>
        <taxon>Planctomycetia</taxon>
        <taxon>Isosphaerales</taxon>
        <taxon>Isosphaeraceae</taxon>
        <taxon>Paludisphaera</taxon>
    </lineage>
</organism>
<proteinExistence type="predicted"/>
<reference evidence="9 10" key="1">
    <citation type="submission" date="2023-03" db="EMBL/GenBank/DDBJ databases">
        <title>Paludisphaera mucosa sp. nov. a novel planctomycete from northern fen.</title>
        <authorList>
            <person name="Ivanova A."/>
        </authorList>
    </citation>
    <scope>NUCLEOTIDE SEQUENCE [LARGE SCALE GENOMIC DNA]</scope>
    <source>
        <strain evidence="9 10">Pla2</strain>
    </source>
</reference>
<evidence type="ECO:0000256" key="3">
    <source>
        <dbReference type="ARBA" id="ARBA00022722"/>
    </source>
</evidence>
<name>A0ABT6F6Q5_9BACT</name>
<evidence type="ECO:0000259" key="8">
    <source>
        <dbReference type="PROSITE" id="PS50926"/>
    </source>
</evidence>
<comment type="caution">
    <text evidence="9">The sequence shown here is derived from an EMBL/GenBank/DDBJ whole genome shotgun (WGS) entry which is preliminary data.</text>
</comment>
<dbReference type="InterPro" id="IPR002716">
    <property type="entry name" value="PIN_dom"/>
</dbReference>
<keyword evidence="7" id="KW-0812">Transmembrane</keyword>